<evidence type="ECO:0000313" key="1">
    <source>
        <dbReference type="EMBL" id="KAJ8637024.1"/>
    </source>
</evidence>
<name>A0ACC2LUK6_PERAE</name>
<sequence>MAHAMASSIVTYSKIELITTSHSIDALRRRRPNSSNLLNTLFISPRRLSPSLLLSRATSSSSSDGSVQHNLESFKSSAVGTGDGYLGLFVRMLGMDHDPLDREQAIVTLWKYSEGGKHSVDMIMAFRGCVNLTVNLLKSDSSITCEAAAGLLRAISSVNLYKDSVAESGAIEEIIFLLNRSSLTAEVREQCLSTLWNLSVDKKLRVKIANIDLIPALIKFLDDEEEKVKEAAGGVLANLALSNSCHNIMVEAGVIPKLARLLKSREGSKVTRKEAKNVLLELAKDEYYRILILEEGLVMVPIVGAAAYKSFRPVSYSWPTLPDGTKIEQSASRPSRYGASELLLGLNIRDTNFNLEEAKANAIVGRTQQQFLARIGAIEMEDLNKPQLESSSNQPHTLLPWMDGIARLVLILGLEDETAVARAAQAIADASINEHNRISFKEAGAVKHLVQLLGHNNEAVRVAVANAVERLSVSDKVCHVIEEAGVLHPLVDILKNTNTSQNLMEKAVSILARIFYPGKEIKTEVNGSEKTLNGTTGSFEGITDLIVTTDDTSVSKPVAREKVLDADSIACLVNILKMPCPNLQKMAASILDYLATIETYVMMITAAGIESGLHAVFHQNVLHGLEDDVDNQPEVNLVETEEAGLAISAASRLFTKLLSFDHFCGSINSNNFRLILRKVLKSDIPLHSKDWVAACLVKLQSSSHSRADLDSPINVEVTLYETIPRLIEQIGTSFSPEVQEAAVVQLNNIISKGVVDFTRAVAAQGGIFSLVKLIESRSGSSLEACLAILYNLSMDSENHSAIISAGAVPILKRIVLSERPQWRRALHLLQTLPS</sequence>
<dbReference type="Proteomes" id="UP001234297">
    <property type="component" value="Chromosome 3"/>
</dbReference>
<comment type="caution">
    <text evidence="1">The sequence shown here is derived from an EMBL/GenBank/DDBJ whole genome shotgun (WGS) entry which is preliminary data.</text>
</comment>
<protein>
    <submittedName>
        <fullName evidence="1">Uncharacterized protein</fullName>
    </submittedName>
</protein>
<proteinExistence type="predicted"/>
<keyword evidence="2" id="KW-1185">Reference proteome</keyword>
<gene>
    <name evidence="1" type="ORF">MRB53_011291</name>
</gene>
<accession>A0ACC2LUK6</accession>
<evidence type="ECO:0000313" key="2">
    <source>
        <dbReference type="Proteomes" id="UP001234297"/>
    </source>
</evidence>
<reference evidence="1 2" key="1">
    <citation type="journal article" date="2022" name="Hortic Res">
        <title>A haplotype resolved chromosomal level avocado genome allows analysis of novel avocado genes.</title>
        <authorList>
            <person name="Nath O."/>
            <person name="Fletcher S.J."/>
            <person name="Hayward A."/>
            <person name="Shaw L.M."/>
            <person name="Masouleh A.K."/>
            <person name="Furtado A."/>
            <person name="Henry R.J."/>
            <person name="Mitter N."/>
        </authorList>
    </citation>
    <scope>NUCLEOTIDE SEQUENCE [LARGE SCALE GENOMIC DNA]</scope>
    <source>
        <strain evidence="2">cv. Hass</strain>
    </source>
</reference>
<organism evidence="1 2">
    <name type="scientific">Persea americana</name>
    <name type="common">Avocado</name>
    <dbReference type="NCBI Taxonomy" id="3435"/>
    <lineage>
        <taxon>Eukaryota</taxon>
        <taxon>Viridiplantae</taxon>
        <taxon>Streptophyta</taxon>
        <taxon>Embryophyta</taxon>
        <taxon>Tracheophyta</taxon>
        <taxon>Spermatophyta</taxon>
        <taxon>Magnoliopsida</taxon>
        <taxon>Magnoliidae</taxon>
        <taxon>Laurales</taxon>
        <taxon>Lauraceae</taxon>
        <taxon>Persea</taxon>
    </lineage>
</organism>
<dbReference type="EMBL" id="CM056811">
    <property type="protein sequence ID" value="KAJ8637024.1"/>
    <property type="molecule type" value="Genomic_DNA"/>
</dbReference>